<evidence type="ECO:0000313" key="1">
    <source>
        <dbReference type="EMBL" id="QHU27897.1"/>
    </source>
</evidence>
<dbReference type="AlphaFoldDB" id="A0A6C0LBU2"/>
<proteinExistence type="predicted"/>
<protein>
    <submittedName>
        <fullName evidence="1">Uncharacterized protein</fullName>
    </submittedName>
</protein>
<organism evidence="1">
    <name type="scientific">viral metagenome</name>
    <dbReference type="NCBI Taxonomy" id="1070528"/>
    <lineage>
        <taxon>unclassified sequences</taxon>
        <taxon>metagenomes</taxon>
        <taxon>organismal metagenomes</taxon>
    </lineage>
</organism>
<reference evidence="1" key="1">
    <citation type="journal article" date="2020" name="Nature">
        <title>Giant virus diversity and host interactions through global metagenomics.</title>
        <authorList>
            <person name="Schulz F."/>
            <person name="Roux S."/>
            <person name="Paez-Espino D."/>
            <person name="Jungbluth S."/>
            <person name="Walsh D.A."/>
            <person name="Denef V.J."/>
            <person name="McMahon K.D."/>
            <person name="Konstantinidis K.T."/>
            <person name="Eloe-Fadrosh E.A."/>
            <person name="Kyrpides N.C."/>
            <person name="Woyke T."/>
        </authorList>
    </citation>
    <scope>NUCLEOTIDE SEQUENCE</scope>
    <source>
        <strain evidence="1">GVMAG-M-3300027769-26</strain>
    </source>
</reference>
<accession>A0A6C0LBU2</accession>
<sequence>MRCPSYPNINIYNYTYSFQHIDAVMCNNYKYIINDKKKRNIYLRLRENMVNRNVYL</sequence>
<dbReference type="EMBL" id="MN740464">
    <property type="protein sequence ID" value="QHU27897.1"/>
    <property type="molecule type" value="Genomic_DNA"/>
</dbReference>
<name>A0A6C0LBU2_9ZZZZ</name>